<evidence type="ECO:0000313" key="7">
    <source>
        <dbReference type="Proteomes" id="UP001418222"/>
    </source>
</evidence>
<dbReference type="CDD" id="cd12438">
    <property type="entry name" value="RRM_CNOT4"/>
    <property type="match status" value="1"/>
</dbReference>
<comment type="caution">
    <text evidence="6">The sequence shown here is derived from an EMBL/GenBank/DDBJ whole genome shotgun (WGS) entry which is preliminary data.</text>
</comment>
<accession>A0AAP0FYX6</accession>
<dbReference type="InterPro" id="IPR034261">
    <property type="entry name" value="CNOT4_RRM"/>
</dbReference>
<keyword evidence="7" id="KW-1185">Reference proteome</keyword>
<feature type="compositionally biased region" description="Polar residues" evidence="3">
    <location>
        <begin position="286"/>
        <end position="296"/>
    </location>
</feature>
<feature type="compositionally biased region" description="Low complexity" evidence="3">
    <location>
        <begin position="268"/>
        <end position="285"/>
    </location>
</feature>
<feature type="region of interest" description="Disordered" evidence="3">
    <location>
        <begin position="318"/>
        <end position="352"/>
    </location>
</feature>
<dbReference type="AlphaFoldDB" id="A0AAP0FYX6"/>
<dbReference type="GO" id="GO:0030014">
    <property type="term" value="C:CCR4-NOT complex"/>
    <property type="evidence" value="ECO:0007669"/>
    <property type="project" value="InterPro"/>
</dbReference>
<feature type="compositionally biased region" description="Low complexity" evidence="3">
    <location>
        <begin position="322"/>
        <end position="345"/>
    </location>
</feature>
<evidence type="ECO:0000256" key="3">
    <source>
        <dbReference type="SAM" id="MobiDB-lite"/>
    </source>
</evidence>
<reference evidence="6 7" key="1">
    <citation type="journal article" date="2022" name="Nat. Plants">
        <title>Genomes of leafy and leafless Platanthera orchids illuminate the evolution of mycoheterotrophy.</title>
        <authorList>
            <person name="Li M.H."/>
            <person name="Liu K.W."/>
            <person name="Li Z."/>
            <person name="Lu H.C."/>
            <person name="Ye Q.L."/>
            <person name="Zhang D."/>
            <person name="Wang J.Y."/>
            <person name="Li Y.F."/>
            <person name="Zhong Z.M."/>
            <person name="Liu X."/>
            <person name="Yu X."/>
            <person name="Liu D.K."/>
            <person name="Tu X.D."/>
            <person name="Liu B."/>
            <person name="Hao Y."/>
            <person name="Liao X.Y."/>
            <person name="Jiang Y.T."/>
            <person name="Sun W.H."/>
            <person name="Chen J."/>
            <person name="Chen Y.Q."/>
            <person name="Ai Y."/>
            <person name="Zhai J.W."/>
            <person name="Wu S.S."/>
            <person name="Zhou Z."/>
            <person name="Hsiao Y.Y."/>
            <person name="Wu W.L."/>
            <person name="Chen Y.Y."/>
            <person name="Lin Y.F."/>
            <person name="Hsu J.L."/>
            <person name="Li C.Y."/>
            <person name="Wang Z.W."/>
            <person name="Zhao X."/>
            <person name="Zhong W.Y."/>
            <person name="Ma X.K."/>
            <person name="Ma L."/>
            <person name="Huang J."/>
            <person name="Chen G.Z."/>
            <person name="Huang M.Z."/>
            <person name="Huang L."/>
            <person name="Peng D.H."/>
            <person name="Luo Y.B."/>
            <person name="Zou S.Q."/>
            <person name="Chen S.P."/>
            <person name="Lan S."/>
            <person name="Tsai W.C."/>
            <person name="Van de Peer Y."/>
            <person name="Liu Z.J."/>
        </authorList>
    </citation>
    <scope>NUCLEOTIDE SEQUENCE [LARGE SCALE GENOMIC DNA]</scope>
    <source>
        <strain evidence="6">Lor287</strain>
    </source>
</reference>
<dbReference type="InterPro" id="IPR000504">
    <property type="entry name" value="RRM_dom"/>
</dbReference>
<dbReference type="InterPro" id="IPR003954">
    <property type="entry name" value="RRM_euk-type"/>
</dbReference>
<feature type="region of interest" description="Disordered" evidence="3">
    <location>
        <begin position="242"/>
        <end position="299"/>
    </location>
</feature>
<sequence length="1080" mass="118198">MTMSDGGDKVCPLCAEEMDLTDQQLKPCKCGYEICVWCWHHIVEMAEKEETGGRCPACRTPYDKDRIVGMSANCDRLMPGVNSERKYKSQKVKPKASAETRKQLGTVRVIQRNLVYIIGLPLNLCDESLLEGREYFGQYGSVLKVSISRPASTANQQASNNNTFSVYINYAREEEAVRCIQAVHNYMLDGKPLRASFGTTKYCHAWLRNMNCSNPDCLYLHDIGNQEDSFTKDEIISAYSRRVPKISSSSSQRRTGSVLPPPADELTSSGSSANKNSIKNASNKNTTGQSKVTNGSLGRPTVLPAAASWGLRLSNGQSCSQSSMKHNVESNSSSSFSSLSNAMSSAWNDDPHISEAEGKPIFIGNAMSNLAEFQLPKDDVLSDHEPIMSDLADTSFQAGTYYPTVSAWDDDPVEPSNFTEESYDSQASGRSELMSPQRCSTLDAKVHAAGVGLPSDAATVENNHITTWCPSSSDTPVLEKDKAGTFSAPWKKMNGVNENSEETFGDHLVDSEIIGFITNHNKVNQDKNASPVISSADIERNGEQKTSLPNPSCNGLLKNPASKSQQLLGECLGKSISEPFQLTFSNAQALRKSGWKLESEQQACQSSENRTEDPSMDLRDIREGFSDVSNQRSCSPQPGHSFSKSSDEPNYTVNDHAVSAHSSPCGESAGYNNQHKEFQTITQSVHKLVSEQHEDKLSNICRPTSSRGSTFISSNEGLVDLDRLNVEETDKFSSVQTRESNIISDIFSLDFDPWDDSLSIANNISKLLGGKNGSEGSGVLTSPLNTQNNSQSRFSFARQENQDSFVDSSISEIGHTGKGSSVKTSYADTFQDNFTGRVFLGNETTKNNATVTSDRPAGMLRARVSAPPGFSLPSRAAPPGFGVQDCRDQSFETASDIRLVQNSLVGNHHQLHPTEHSGDIEFIDPAILAVGKGLLPIGSGTPTYGMGSPFPAQFNNSECDPRLQLLMQQSVSSHQTMRFPDHMGDNFLPLNDSYIASHILAQNQNILSPLAQFSHQKSRSSPILSSHWDALSNFHTSPTMGMNDSLRSQRFGPNNYYLGERDDRFHNPGSSGTYRRSFGI</sequence>
<feature type="region of interest" description="Disordered" evidence="3">
    <location>
        <begin position="540"/>
        <end position="559"/>
    </location>
</feature>
<feature type="compositionally biased region" description="Polar residues" evidence="3">
    <location>
        <begin position="627"/>
        <end position="653"/>
    </location>
</feature>
<protein>
    <recommendedName>
        <fullName evidence="8">CCR4-NOT transcription complex subunit 4</fullName>
    </recommendedName>
</protein>
<dbReference type="EMBL" id="JBBWWQ010000016">
    <property type="protein sequence ID" value="KAK8925921.1"/>
    <property type="molecule type" value="Genomic_DNA"/>
</dbReference>
<dbReference type="Gene3D" id="3.30.40.10">
    <property type="entry name" value="Zinc/RING finger domain, C3HC4 (zinc finger)"/>
    <property type="match status" value="1"/>
</dbReference>
<dbReference type="InterPro" id="IPR013083">
    <property type="entry name" value="Znf_RING/FYVE/PHD"/>
</dbReference>
<keyword evidence="1" id="KW-0479">Metal-binding</keyword>
<keyword evidence="1" id="KW-0863">Zinc-finger</keyword>
<keyword evidence="1" id="KW-0862">Zinc</keyword>
<feature type="region of interest" description="Disordered" evidence="3">
    <location>
        <begin position="1059"/>
        <end position="1080"/>
    </location>
</feature>
<dbReference type="InterPro" id="IPR039515">
    <property type="entry name" value="NOT4_mRING-HC-C4C4"/>
</dbReference>
<dbReference type="GO" id="GO:0003723">
    <property type="term" value="F:RNA binding"/>
    <property type="evidence" value="ECO:0007669"/>
    <property type="project" value="UniProtKB-UniRule"/>
</dbReference>
<dbReference type="SUPFAM" id="SSF54928">
    <property type="entry name" value="RNA-binding domain, RBD"/>
    <property type="match status" value="1"/>
</dbReference>
<proteinExistence type="predicted"/>
<feature type="compositionally biased region" description="Polar residues" evidence="3">
    <location>
        <begin position="544"/>
        <end position="553"/>
    </location>
</feature>
<dbReference type="SMART" id="SM00360">
    <property type="entry name" value="RRM"/>
    <property type="match status" value="1"/>
</dbReference>
<dbReference type="InterPro" id="IPR001841">
    <property type="entry name" value="Znf_RING"/>
</dbReference>
<feature type="compositionally biased region" description="Low complexity" evidence="3">
    <location>
        <begin position="245"/>
        <end position="257"/>
    </location>
</feature>
<dbReference type="SMART" id="SM00361">
    <property type="entry name" value="RRM_1"/>
    <property type="match status" value="1"/>
</dbReference>
<dbReference type="Gene3D" id="3.30.70.330">
    <property type="match status" value="1"/>
</dbReference>
<dbReference type="Pfam" id="PF14570">
    <property type="entry name" value="zf-RING_4"/>
    <property type="match status" value="1"/>
</dbReference>
<feature type="domain" description="RING-type" evidence="4">
    <location>
        <begin position="11"/>
        <end position="59"/>
    </location>
</feature>
<evidence type="ECO:0000256" key="2">
    <source>
        <dbReference type="PROSITE-ProRule" id="PRU00176"/>
    </source>
</evidence>
<feature type="domain" description="RRM" evidence="5">
    <location>
        <begin position="113"/>
        <end position="200"/>
    </location>
</feature>
<organism evidence="6 7">
    <name type="scientific">Platanthera zijinensis</name>
    <dbReference type="NCBI Taxonomy" id="2320716"/>
    <lineage>
        <taxon>Eukaryota</taxon>
        <taxon>Viridiplantae</taxon>
        <taxon>Streptophyta</taxon>
        <taxon>Embryophyta</taxon>
        <taxon>Tracheophyta</taxon>
        <taxon>Spermatophyta</taxon>
        <taxon>Magnoliopsida</taxon>
        <taxon>Liliopsida</taxon>
        <taxon>Asparagales</taxon>
        <taxon>Orchidaceae</taxon>
        <taxon>Orchidoideae</taxon>
        <taxon>Orchideae</taxon>
        <taxon>Orchidinae</taxon>
        <taxon>Platanthera</taxon>
    </lineage>
</organism>
<dbReference type="InterPro" id="IPR035979">
    <property type="entry name" value="RBD_domain_sf"/>
</dbReference>
<dbReference type="PROSITE" id="PS50089">
    <property type="entry name" value="ZF_RING_2"/>
    <property type="match status" value="1"/>
</dbReference>
<dbReference type="PANTHER" id="PTHR12603:SF36">
    <property type="entry name" value="RNA BINDING (RRM_RBD_RNP MOTIFS) FAMILY PROTEIN"/>
    <property type="match status" value="1"/>
</dbReference>
<keyword evidence="2" id="KW-0694">RNA-binding</keyword>
<dbReference type="Proteomes" id="UP001418222">
    <property type="component" value="Unassembled WGS sequence"/>
</dbReference>
<feature type="region of interest" description="Disordered" evidence="3">
    <location>
        <begin position="627"/>
        <end position="672"/>
    </location>
</feature>
<dbReference type="GO" id="GO:0008270">
    <property type="term" value="F:zinc ion binding"/>
    <property type="evidence" value="ECO:0007669"/>
    <property type="project" value="UniProtKB-KW"/>
</dbReference>
<evidence type="ECO:0000259" key="5">
    <source>
        <dbReference type="PROSITE" id="PS50102"/>
    </source>
</evidence>
<evidence type="ECO:0000313" key="6">
    <source>
        <dbReference type="EMBL" id="KAK8925921.1"/>
    </source>
</evidence>
<dbReference type="InterPro" id="IPR012677">
    <property type="entry name" value="Nucleotide-bd_a/b_plait_sf"/>
</dbReference>
<dbReference type="FunFam" id="3.30.70.330:FF:000161">
    <property type="entry name" value="RNA binding (RRM/RBD/RNP motifs) family protein"/>
    <property type="match status" value="1"/>
</dbReference>
<dbReference type="GO" id="GO:0016567">
    <property type="term" value="P:protein ubiquitination"/>
    <property type="evidence" value="ECO:0007669"/>
    <property type="project" value="TreeGrafter"/>
</dbReference>
<dbReference type="PANTHER" id="PTHR12603">
    <property type="entry name" value="CCR4-NOT TRANSCRIPTION COMPLEX RELATED"/>
    <property type="match status" value="1"/>
</dbReference>
<dbReference type="CDD" id="cd16618">
    <property type="entry name" value="mRING-HC-C4C4_CNOT4"/>
    <property type="match status" value="1"/>
</dbReference>
<evidence type="ECO:0008006" key="8">
    <source>
        <dbReference type="Google" id="ProtNLM"/>
    </source>
</evidence>
<evidence type="ECO:0000256" key="1">
    <source>
        <dbReference type="PROSITE-ProRule" id="PRU00175"/>
    </source>
</evidence>
<name>A0AAP0FYX6_9ASPA</name>
<gene>
    <name evidence="6" type="ORF">KSP39_PZI018492</name>
</gene>
<dbReference type="PROSITE" id="PS50102">
    <property type="entry name" value="RRM"/>
    <property type="match status" value="1"/>
</dbReference>
<dbReference type="SUPFAM" id="SSF57850">
    <property type="entry name" value="RING/U-box"/>
    <property type="match status" value="1"/>
</dbReference>
<evidence type="ECO:0000259" key="4">
    <source>
        <dbReference type="PROSITE" id="PS50089"/>
    </source>
</evidence>
<dbReference type="GO" id="GO:0004842">
    <property type="term" value="F:ubiquitin-protein transferase activity"/>
    <property type="evidence" value="ECO:0007669"/>
    <property type="project" value="InterPro"/>
</dbReference>
<dbReference type="Pfam" id="PF00076">
    <property type="entry name" value="RRM_1"/>
    <property type="match status" value="1"/>
</dbReference>
<dbReference type="InterPro" id="IPR039780">
    <property type="entry name" value="Mot2"/>
</dbReference>